<dbReference type="EMBL" id="KV417270">
    <property type="protein sequence ID" value="KZP00299.1"/>
    <property type="molecule type" value="Genomic_DNA"/>
</dbReference>
<dbReference type="InterPro" id="IPR036291">
    <property type="entry name" value="NAD(P)-bd_dom_sf"/>
</dbReference>
<dbReference type="GO" id="GO:0016616">
    <property type="term" value="F:oxidoreductase activity, acting on the CH-OH group of donors, NAD or NADP as acceptor"/>
    <property type="evidence" value="ECO:0007669"/>
    <property type="project" value="TreeGrafter"/>
</dbReference>
<dbReference type="Gene3D" id="3.40.50.720">
    <property type="entry name" value="NAD(P)-binding Rossmann-like Domain"/>
    <property type="match status" value="1"/>
</dbReference>
<dbReference type="SUPFAM" id="SSF51735">
    <property type="entry name" value="NAD(P)-binding Rossmann-fold domains"/>
    <property type="match status" value="1"/>
</dbReference>
<organism evidence="5 6">
    <name type="scientific">Calocera viscosa (strain TUFC12733)</name>
    <dbReference type="NCBI Taxonomy" id="1330018"/>
    <lineage>
        <taxon>Eukaryota</taxon>
        <taxon>Fungi</taxon>
        <taxon>Dikarya</taxon>
        <taxon>Basidiomycota</taxon>
        <taxon>Agaricomycotina</taxon>
        <taxon>Dacrymycetes</taxon>
        <taxon>Dacrymycetales</taxon>
        <taxon>Dacrymycetaceae</taxon>
        <taxon>Calocera</taxon>
    </lineage>
</organism>
<dbReference type="STRING" id="1330018.A0A167QVW6"/>
<keyword evidence="1" id="KW-0560">Oxidoreductase</keyword>
<reference evidence="5 6" key="1">
    <citation type="journal article" date="2016" name="Mol. Biol. Evol.">
        <title>Comparative Genomics of Early-Diverging Mushroom-Forming Fungi Provides Insights into the Origins of Lignocellulose Decay Capabilities.</title>
        <authorList>
            <person name="Nagy L.G."/>
            <person name="Riley R."/>
            <person name="Tritt A."/>
            <person name="Adam C."/>
            <person name="Daum C."/>
            <person name="Floudas D."/>
            <person name="Sun H."/>
            <person name="Yadav J.S."/>
            <person name="Pangilinan J."/>
            <person name="Larsson K.H."/>
            <person name="Matsuura K."/>
            <person name="Barry K."/>
            <person name="Labutti K."/>
            <person name="Kuo R."/>
            <person name="Ohm R.A."/>
            <person name="Bhattacharya S.S."/>
            <person name="Shirouzu T."/>
            <person name="Yoshinaga Y."/>
            <person name="Martin F.M."/>
            <person name="Grigoriev I.V."/>
            <person name="Hibbett D.S."/>
        </authorList>
    </citation>
    <scope>NUCLEOTIDE SEQUENCE [LARGE SCALE GENOMIC DNA]</scope>
    <source>
        <strain evidence="5 6">TUFC12733</strain>
    </source>
</reference>
<dbReference type="InterPro" id="IPR001509">
    <property type="entry name" value="Epimerase_deHydtase"/>
</dbReference>
<comment type="similarity">
    <text evidence="2">Belongs to the NAD(P)-dependent epimerase/dehydratase family. Dihydroflavonol-4-reductase subfamily.</text>
</comment>
<keyword evidence="6" id="KW-1185">Reference proteome</keyword>
<accession>A0A167QVW6</accession>
<evidence type="ECO:0000313" key="5">
    <source>
        <dbReference type="EMBL" id="KZP00299.1"/>
    </source>
</evidence>
<protein>
    <submittedName>
        <fullName evidence="5">NAD(P)-binding protein</fullName>
    </submittedName>
</protein>
<feature type="domain" description="NAD-dependent epimerase/dehydratase" evidence="4">
    <location>
        <begin position="6"/>
        <end position="260"/>
    </location>
</feature>
<proteinExistence type="inferred from homology"/>
<dbReference type="PANTHER" id="PTHR10366:SF579">
    <property type="entry name" value="3-BETA HYDROXYSTEROID DEHYDROGENASE_ISOMERASE FAMILY PROTEIN (AFU_ORTHOLOGUE AFUA_3G02250)"/>
    <property type="match status" value="1"/>
</dbReference>
<evidence type="ECO:0000256" key="2">
    <source>
        <dbReference type="ARBA" id="ARBA00023445"/>
    </source>
</evidence>
<dbReference type="PANTHER" id="PTHR10366">
    <property type="entry name" value="NAD DEPENDENT EPIMERASE/DEHYDRATASE"/>
    <property type="match status" value="1"/>
</dbReference>
<evidence type="ECO:0000256" key="1">
    <source>
        <dbReference type="ARBA" id="ARBA00023002"/>
    </source>
</evidence>
<dbReference type="OrthoDB" id="2735536at2759"/>
<evidence type="ECO:0000259" key="4">
    <source>
        <dbReference type="Pfam" id="PF01370"/>
    </source>
</evidence>
<evidence type="ECO:0000256" key="3">
    <source>
        <dbReference type="SAM" id="MobiDB-lite"/>
    </source>
</evidence>
<name>A0A167QVW6_CALVF</name>
<dbReference type="AlphaFoldDB" id="A0A167QVW6"/>
<evidence type="ECO:0000313" key="6">
    <source>
        <dbReference type="Proteomes" id="UP000076738"/>
    </source>
</evidence>
<sequence>MTVETVLVTGVTGFVGSHVALQLLEHGYKIRATARSQHKADAWTEKYPHSNGEIDWAIVPDLSIPGAFDGIMENIDYVVHIATPVAVGFKDNEKDMLIPAMEGVMSVMRAAAKQPSIKHVTITGSWGAIGGHRADEPGEEGRVYTPDDWNETTWKEAVNGPTGSAFVYCASKSLSEKAAWNFVETEKPKFTFTTLCAPLIYGPPVQVIDSMDTLPASCAEVWTVLSGKQQDLSHTLYPWFVDVRDLAKIHVESLTNPKARNQRYLTCGGYDSYSQIAYIAAHAYPEQAHRIAKSDNSGPPPHATLDSSKAEGDFGIKWTSLEKCITDMAGVMYAREKELQASK</sequence>
<dbReference type="InterPro" id="IPR050425">
    <property type="entry name" value="NAD(P)_dehydrat-like"/>
</dbReference>
<gene>
    <name evidence="5" type="ORF">CALVIDRAFT_544305</name>
</gene>
<feature type="region of interest" description="Disordered" evidence="3">
    <location>
        <begin position="290"/>
        <end position="309"/>
    </location>
</feature>
<dbReference type="Pfam" id="PF01370">
    <property type="entry name" value="Epimerase"/>
    <property type="match status" value="1"/>
</dbReference>
<dbReference type="Proteomes" id="UP000076738">
    <property type="component" value="Unassembled WGS sequence"/>
</dbReference>